<evidence type="ECO:0000256" key="6">
    <source>
        <dbReference type="ARBA" id="ARBA00023022"/>
    </source>
</evidence>
<keyword evidence="4" id="KW-0255">Endonuclease</keyword>
<evidence type="ECO:0000259" key="8">
    <source>
        <dbReference type="SMART" id="SM00507"/>
    </source>
</evidence>
<dbReference type="Pfam" id="PF21431">
    <property type="entry name" value="Col-Pyo_DNase"/>
    <property type="match status" value="1"/>
</dbReference>
<keyword evidence="2" id="KW-0929">Antimicrobial</keyword>
<dbReference type="PRINTS" id="PR01300">
    <property type="entry name" value="PYOCINKILLER"/>
</dbReference>
<comment type="similarity">
    <text evidence="1">Belongs to the colicin/pyosin nuclease family.</text>
</comment>
<dbReference type="SUPFAM" id="SSF54060">
    <property type="entry name" value="His-Me finger endonucleases"/>
    <property type="match status" value="1"/>
</dbReference>
<dbReference type="SMART" id="SM00507">
    <property type="entry name" value="HNHc"/>
    <property type="match status" value="1"/>
</dbReference>
<dbReference type="GO" id="GO:0031640">
    <property type="term" value="P:killing of cells of another organism"/>
    <property type="evidence" value="ECO:0007669"/>
    <property type="project" value="UniProtKB-KW"/>
</dbReference>
<dbReference type="Pfam" id="PF06958">
    <property type="entry name" value="Pyocin_S"/>
    <property type="match status" value="1"/>
</dbReference>
<comment type="caution">
    <text evidence="9">The sequence shown here is derived from an EMBL/GenBank/DDBJ whole genome shotgun (WGS) entry which is preliminary data.</text>
</comment>
<proteinExistence type="inferred from homology"/>
<evidence type="ECO:0000256" key="2">
    <source>
        <dbReference type="ARBA" id="ARBA00022529"/>
    </source>
</evidence>
<sequence length="689" mass="73920">MAVNDYEPGSMVITHVQGGGRDIIQYIPARSSYGTPPFVPPGPSPYVGTGMQEYRKLRSTLDKSHSELKKNLKNETLKEVDELKSEAGLPGKAVSANDIRDEKSIVDALMDAKAKSLKVIEDRPANLYTASDFPQKSESMYQRQLLASRKFYGEFLDRHMSELAKAYSADIYKAQIAILKQTSQELENKARSLEAEAQRAAAEVEADYKARKANVEKKVQSELDQAGNALPQLTNPTPEQWLERATQLVTQAIANKKKLQTANNALIAKAPNALEKPKATYNADLLVDEIASLQARLDKLNAETARRKEIARQAAIRAANTYAMPANGSVVATAAGRGLIQVAQGAASLAQAISDAIAVLGRVLASAPSVMAVGFASLTYSSRTAEQWQDQTPDSVRYALGMDAAKLGLPPSVNLNAVAKASGTVDLPMRLTNEARGNTTTLSVVSTDGVSVPKAVPVRMAAYNATTGLYEVTVPSTTAEAPPLILTWTPASPPGNQNPSSTTPVVPKPVPVYEGATLTPVKATPETYPGVITLPEDLIIGFPADSGIKPIYVMFRDPRDVPGAATGKGQPVSGNWLGAASQGEGAPIPSQIADKLRGKTFKNWRDFREQFWIAVANDPELSKQFNPGSLAVMRDGGAPYVRESEQAGGRIKIEIHHKVRIADGGGVYNMGNLVAVTPKRHIEIHKGGK</sequence>
<dbReference type="InterPro" id="IPR036302">
    <property type="entry name" value="Pyosin/cloacin_T_dom_sf"/>
</dbReference>
<dbReference type="GO" id="GO:0016787">
    <property type="term" value="F:hydrolase activity"/>
    <property type="evidence" value="ECO:0007669"/>
    <property type="project" value="UniProtKB-KW"/>
</dbReference>
<accession>A0A241XSZ0</accession>
<dbReference type="InterPro" id="IPR037146">
    <property type="entry name" value="Colicin/pyocin_DNase_dom_sf"/>
</dbReference>
<keyword evidence="7" id="KW-0078">Bacteriocin</keyword>
<protein>
    <submittedName>
        <fullName evidence="9">HNH nuclease</fullName>
    </submittedName>
</protein>
<dbReference type="AlphaFoldDB" id="A0A241XSZ0"/>
<dbReference type="Proteomes" id="UP000194857">
    <property type="component" value="Unassembled WGS sequence"/>
</dbReference>
<dbReference type="InterPro" id="IPR003060">
    <property type="entry name" value="Pyocin_killer"/>
</dbReference>
<dbReference type="InterPro" id="IPR044925">
    <property type="entry name" value="His-Me_finger_sf"/>
</dbReference>
<dbReference type="GO" id="GO:0005102">
    <property type="term" value="F:signaling receptor binding"/>
    <property type="evidence" value="ECO:0007669"/>
    <property type="project" value="InterPro"/>
</dbReference>
<evidence type="ECO:0000256" key="5">
    <source>
        <dbReference type="ARBA" id="ARBA00022801"/>
    </source>
</evidence>
<dbReference type="GO" id="GO:0019835">
    <property type="term" value="P:cytolysis"/>
    <property type="evidence" value="ECO:0007669"/>
    <property type="project" value="InterPro"/>
</dbReference>
<evidence type="ECO:0000313" key="9">
    <source>
        <dbReference type="EMBL" id="OTI63969.1"/>
    </source>
</evidence>
<keyword evidence="5" id="KW-0378">Hydrolase</keyword>
<name>A0A241XSZ0_PSEAI</name>
<organism evidence="9 10">
    <name type="scientific">Pseudomonas aeruginosa</name>
    <dbReference type="NCBI Taxonomy" id="287"/>
    <lineage>
        <taxon>Bacteria</taxon>
        <taxon>Pseudomonadati</taxon>
        <taxon>Pseudomonadota</taxon>
        <taxon>Gammaproteobacteria</taxon>
        <taxon>Pseudomonadales</taxon>
        <taxon>Pseudomonadaceae</taxon>
        <taxon>Pseudomonas</taxon>
    </lineage>
</organism>
<dbReference type="Gene3D" id="3.90.540.10">
    <property type="entry name" value="Colicin/pyocin, DNase domain"/>
    <property type="match status" value="1"/>
</dbReference>
<dbReference type="SUPFAM" id="SSF69369">
    <property type="entry name" value="Cloacin translocation domain"/>
    <property type="match status" value="1"/>
</dbReference>
<reference evidence="9 10" key="1">
    <citation type="submission" date="2017-05" db="EMBL/GenBank/DDBJ databases">
        <authorList>
            <person name="Song R."/>
            <person name="Chenine A.L."/>
            <person name="Ruprecht R.M."/>
        </authorList>
    </citation>
    <scope>NUCLEOTIDE SEQUENCE [LARGE SCALE GENOMIC DNA]</scope>
    <source>
        <strain evidence="9 10">S567_C10_BS</strain>
    </source>
</reference>
<dbReference type="InterPro" id="IPR016128">
    <property type="entry name" value="Pyosin/cloacin_T_dom"/>
</dbReference>
<dbReference type="InterPro" id="IPR003615">
    <property type="entry name" value="HNH_nuc"/>
</dbReference>
<keyword evidence="3" id="KW-0540">Nuclease</keyword>
<feature type="domain" description="HNH nuclease" evidence="8">
    <location>
        <begin position="627"/>
        <end position="682"/>
    </location>
</feature>
<dbReference type="CDD" id="cd00085">
    <property type="entry name" value="HNHc"/>
    <property type="match status" value="1"/>
</dbReference>
<evidence type="ECO:0000256" key="4">
    <source>
        <dbReference type="ARBA" id="ARBA00022759"/>
    </source>
</evidence>
<gene>
    <name evidence="9" type="ORF">CAZ10_07045</name>
</gene>
<evidence type="ECO:0000256" key="7">
    <source>
        <dbReference type="ARBA" id="ARBA00023048"/>
    </source>
</evidence>
<evidence type="ECO:0000256" key="3">
    <source>
        <dbReference type="ARBA" id="ARBA00022722"/>
    </source>
</evidence>
<evidence type="ECO:0000313" key="10">
    <source>
        <dbReference type="Proteomes" id="UP000194857"/>
    </source>
</evidence>
<dbReference type="GO" id="GO:0042742">
    <property type="term" value="P:defense response to bacterium"/>
    <property type="evidence" value="ECO:0007669"/>
    <property type="project" value="UniProtKB-KW"/>
</dbReference>
<dbReference type="EMBL" id="NFFZ01000003">
    <property type="protein sequence ID" value="OTI63969.1"/>
    <property type="molecule type" value="Genomic_DNA"/>
</dbReference>
<keyword evidence="6" id="KW-0044">Antibiotic</keyword>
<dbReference type="GO" id="GO:0004519">
    <property type="term" value="F:endonuclease activity"/>
    <property type="evidence" value="ECO:0007669"/>
    <property type="project" value="UniProtKB-KW"/>
</dbReference>
<evidence type="ECO:0000256" key="1">
    <source>
        <dbReference type="ARBA" id="ARBA00006811"/>
    </source>
</evidence>